<comment type="caution">
    <text evidence="3">The sequence shown here is derived from an EMBL/GenBank/DDBJ whole genome shotgun (WGS) entry which is preliminary data.</text>
</comment>
<dbReference type="Gene3D" id="3.30.360.10">
    <property type="entry name" value="Dihydrodipicolinate Reductase, domain 2"/>
    <property type="match status" value="1"/>
</dbReference>
<evidence type="ECO:0000259" key="2">
    <source>
        <dbReference type="Pfam" id="PF22725"/>
    </source>
</evidence>
<evidence type="ECO:0000259" key="1">
    <source>
        <dbReference type="Pfam" id="PF01408"/>
    </source>
</evidence>
<dbReference type="PANTHER" id="PTHR43249:SF1">
    <property type="entry name" value="D-GLUCOSIDE 3-DEHYDROGENASE"/>
    <property type="match status" value="1"/>
</dbReference>
<name>A0A329MM47_9BACL</name>
<dbReference type="OrthoDB" id="9815825at2"/>
<dbReference type="InterPro" id="IPR055170">
    <property type="entry name" value="GFO_IDH_MocA-like_dom"/>
</dbReference>
<dbReference type="Pfam" id="PF22725">
    <property type="entry name" value="GFO_IDH_MocA_C3"/>
    <property type="match status" value="1"/>
</dbReference>
<organism evidence="3 4">
    <name type="scientific">Paenibacillus contaminans</name>
    <dbReference type="NCBI Taxonomy" id="450362"/>
    <lineage>
        <taxon>Bacteria</taxon>
        <taxon>Bacillati</taxon>
        <taxon>Bacillota</taxon>
        <taxon>Bacilli</taxon>
        <taxon>Bacillales</taxon>
        <taxon>Paenibacillaceae</taxon>
        <taxon>Paenibacillus</taxon>
    </lineage>
</organism>
<protein>
    <submittedName>
        <fullName evidence="3">Gfo/Idh/MocA family oxidoreductase</fullName>
    </submittedName>
</protein>
<accession>A0A329MM47</accession>
<dbReference type="Gene3D" id="3.40.50.720">
    <property type="entry name" value="NAD(P)-binding Rossmann-like Domain"/>
    <property type="match status" value="1"/>
</dbReference>
<dbReference type="PANTHER" id="PTHR43249">
    <property type="entry name" value="UDP-N-ACETYL-2-AMINO-2-DEOXY-D-GLUCURONATE OXIDASE"/>
    <property type="match status" value="1"/>
</dbReference>
<evidence type="ECO:0000313" key="3">
    <source>
        <dbReference type="EMBL" id="RAV20680.1"/>
    </source>
</evidence>
<evidence type="ECO:0000313" key="4">
    <source>
        <dbReference type="Proteomes" id="UP000250369"/>
    </source>
</evidence>
<feature type="domain" description="Gfo/Idh/MocA-like oxidoreductase N-terminal" evidence="1">
    <location>
        <begin position="3"/>
        <end position="120"/>
    </location>
</feature>
<dbReference type="Proteomes" id="UP000250369">
    <property type="component" value="Unassembled WGS sequence"/>
</dbReference>
<dbReference type="AlphaFoldDB" id="A0A329MM47"/>
<dbReference type="GO" id="GO:0000166">
    <property type="term" value="F:nucleotide binding"/>
    <property type="evidence" value="ECO:0007669"/>
    <property type="project" value="InterPro"/>
</dbReference>
<feature type="domain" description="GFO/IDH/MocA-like oxidoreductase" evidence="2">
    <location>
        <begin position="145"/>
        <end position="242"/>
    </location>
</feature>
<dbReference type="SUPFAM" id="SSF55347">
    <property type="entry name" value="Glyceraldehyde-3-phosphate dehydrogenase-like, C-terminal domain"/>
    <property type="match status" value="1"/>
</dbReference>
<proteinExistence type="predicted"/>
<dbReference type="EMBL" id="QMFB01000007">
    <property type="protein sequence ID" value="RAV20680.1"/>
    <property type="molecule type" value="Genomic_DNA"/>
</dbReference>
<dbReference type="InterPro" id="IPR036291">
    <property type="entry name" value="NAD(P)-bd_dom_sf"/>
</dbReference>
<gene>
    <name evidence="3" type="ORF">DQG23_14305</name>
</gene>
<dbReference type="Pfam" id="PF01408">
    <property type="entry name" value="GFO_IDH_MocA"/>
    <property type="match status" value="1"/>
</dbReference>
<keyword evidence="4" id="KW-1185">Reference proteome</keyword>
<dbReference type="SUPFAM" id="SSF51735">
    <property type="entry name" value="NAD(P)-binding Rossmann-fold domains"/>
    <property type="match status" value="1"/>
</dbReference>
<dbReference type="RefSeq" id="WP_113031538.1">
    <property type="nucleotide sequence ID" value="NZ_QMFB01000007.1"/>
</dbReference>
<dbReference type="InterPro" id="IPR052515">
    <property type="entry name" value="Gfo/Idh/MocA_Oxidoreductase"/>
</dbReference>
<dbReference type="InterPro" id="IPR000683">
    <property type="entry name" value="Gfo/Idh/MocA-like_OxRdtase_N"/>
</dbReference>
<sequence length="319" mass="34822">MTVRVGFIGAGGIANSHLNALRSFEEVTITAICDINAEQAAKVSAQYGAAAYSDFDVMLEKEKLDILFVCVPPFAHGDYEEKSAARGIHLFVEKPLGLEMDVIRRKAEAIRKAGVLSSSGYLLRYQDTTAIAKAYLEDKRILTVRGYNTTKFVRAPWWKVMAKSGGQLVEMTTHFADLMRYFAGDVHTVYANMARLATEEIEGSDIPDVGMVNVVFASGAIGSIENNCIQFERRSGVELMGTGFRVLLDGKSLTIADREKTVVYQERSDGLAIQDKTFIRAVITGDSSLILSPYEDALKTVELTLAANDSAASGLPVNI</sequence>
<reference evidence="3 4" key="1">
    <citation type="journal article" date="2009" name="Int. J. Syst. Evol. Microbiol.">
        <title>Paenibacillus contaminans sp. nov., isolated from a contaminated laboratory plate.</title>
        <authorList>
            <person name="Chou J.H."/>
            <person name="Lee J.H."/>
            <person name="Lin M.C."/>
            <person name="Chang P.S."/>
            <person name="Arun A.B."/>
            <person name="Young C.C."/>
            <person name="Chen W.M."/>
        </authorList>
    </citation>
    <scope>NUCLEOTIDE SEQUENCE [LARGE SCALE GENOMIC DNA]</scope>
    <source>
        <strain evidence="3 4">CKOBP-6</strain>
    </source>
</reference>